<dbReference type="Gramene" id="ORUFI01G25890.3">
    <property type="protein sequence ID" value="ORUFI01G25890.3"/>
    <property type="gene ID" value="ORUFI01G25890"/>
</dbReference>
<evidence type="ECO:0000313" key="3">
    <source>
        <dbReference type="Proteomes" id="UP000008022"/>
    </source>
</evidence>
<evidence type="ECO:0000256" key="1">
    <source>
        <dbReference type="SAM" id="MobiDB-lite"/>
    </source>
</evidence>
<sequence>MSAIVAALQVPRGLVGIYKALSVGSLVVSVTTRTLPLRVPFPSSSSSLPWRNPRAAPRNPKWRAGGAATPLCRSLAAASWSEEHSVTSRSAKWWGSRKRVFSGRRAPWGAI</sequence>
<dbReference type="Proteomes" id="UP000008022">
    <property type="component" value="Unassembled WGS sequence"/>
</dbReference>
<protein>
    <submittedName>
        <fullName evidence="2">Uncharacterized protein</fullName>
    </submittedName>
</protein>
<accession>A0A0E0MZE0</accession>
<keyword evidence="3" id="KW-1185">Reference proteome</keyword>
<reference evidence="2" key="2">
    <citation type="submission" date="2015-06" db="UniProtKB">
        <authorList>
            <consortium name="EnsemblPlants"/>
        </authorList>
    </citation>
    <scope>IDENTIFICATION</scope>
</reference>
<dbReference type="EnsemblPlants" id="ORUFI01G25890.3">
    <property type="protein sequence ID" value="ORUFI01G25890.3"/>
    <property type="gene ID" value="ORUFI01G25890"/>
</dbReference>
<reference evidence="3" key="1">
    <citation type="submission" date="2013-06" db="EMBL/GenBank/DDBJ databases">
        <authorList>
            <person name="Zhao Q."/>
        </authorList>
    </citation>
    <scope>NUCLEOTIDE SEQUENCE</scope>
    <source>
        <strain evidence="3">cv. W1943</strain>
    </source>
</reference>
<proteinExistence type="predicted"/>
<feature type="compositionally biased region" description="Low complexity" evidence="1">
    <location>
        <begin position="49"/>
        <end position="64"/>
    </location>
</feature>
<dbReference type="HOGENOM" id="CLU_2310447_0_0_1"/>
<organism evidence="2 3">
    <name type="scientific">Oryza rufipogon</name>
    <name type="common">Brownbeard rice</name>
    <name type="synonym">Asian wild rice</name>
    <dbReference type="NCBI Taxonomy" id="4529"/>
    <lineage>
        <taxon>Eukaryota</taxon>
        <taxon>Viridiplantae</taxon>
        <taxon>Streptophyta</taxon>
        <taxon>Embryophyta</taxon>
        <taxon>Tracheophyta</taxon>
        <taxon>Spermatophyta</taxon>
        <taxon>Magnoliopsida</taxon>
        <taxon>Liliopsida</taxon>
        <taxon>Poales</taxon>
        <taxon>Poaceae</taxon>
        <taxon>BOP clade</taxon>
        <taxon>Oryzoideae</taxon>
        <taxon>Oryzeae</taxon>
        <taxon>Oryzinae</taxon>
        <taxon>Oryza</taxon>
    </lineage>
</organism>
<name>A0A0E0MZE0_ORYRU</name>
<feature type="region of interest" description="Disordered" evidence="1">
    <location>
        <begin position="42"/>
        <end position="66"/>
    </location>
</feature>
<evidence type="ECO:0000313" key="2">
    <source>
        <dbReference type="EnsemblPlants" id="ORUFI01G25890.3"/>
    </source>
</evidence>
<dbReference type="AlphaFoldDB" id="A0A0E0MZE0"/>